<name>A0AAD1T564_PELCU</name>
<evidence type="ECO:0000313" key="2">
    <source>
        <dbReference type="EMBL" id="CAH2318995.1"/>
    </source>
</evidence>
<proteinExistence type="predicted"/>
<dbReference type="AlphaFoldDB" id="A0AAD1T564"/>
<organism evidence="2 3">
    <name type="scientific">Pelobates cultripes</name>
    <name type="common">Western spadefoot toad</name>
    <dbReference type="NCBI Taxonomy" id="61616"/>
    <lineage>
        <taxon>Eukaryota</taxon>
        <taxon>Metazoa</taxon>
        <taxon>Chordata</taxon>
        <taxon>Craniata</taxon>
        <taxon>Vertebrata</taxon>
        <taxon>Euteleostomi</taxon>
        <taxon>Amphibia</taxon>
        <taxon>Batrachia</taxon>
        <taxon>Anura</taxon>
        <taxon>Pelobatoidea</taxon>
        <taxon>Pelobatidae</taxon>
        <taxon>Pelobates</taxon>
    </lineage>
</organism>
<dbReference type="Proteomes" id="UP001295444">
    <property type="component" value="Chromosome 10"/>
</dbReference>
<sequence length="74" mass="8557">MADATCSHISWDLEANLNSLFIAFWKKLELRQQQVQMPDTTEHPPRKPPPQSSGKPTVPKIQRARKWRTTQLCS</sequence>
<feature type="region of interest" description="Disordered" evidence="1">
    <location>
        <begin position="34"/>
        <end position="74"/>
    </location>
</feature>
<evidence type="ECO:0000313" key="3">
    <source>
        <dbReference type="Proteomes" id="UP001295444"/>
    </source>
</evidence>
<dbReference type="EMBL" id="OW240921">
    <property type="protein sequence ID" value="CAH2318995.1"/>
    <property type="molecule type" value="Genomic_DNA"/>
</dbReference>
<reference evidence="2" key="1">
    <citation type="submission" date="2022-03" db="EMBL/GenBank/DDBJ databases">
        <authorList>
            <person name="Alioto T."/>
            <person name="Alioto T."/>
            <person name="Gomez Garrido J."/>
        </authorList>
    </citation>
    <scope>NUCLEOTIDE SEQUENCE</scope>
</reference>
<accession>A0AAD1T564</accession>
<keyword evidence="3" id="KW-1185">Reference proteome</keyword>
<evidence type="ECO:0000256" key="1">
    <source>
        <dbReference type="SAM" id="MobiDB-lite"/>
    </source>
</evidence>
<protein>
    <submittedName>
        <fullName evidence="2">Uncharacterized protein</fullName>
    </submittedName>
</protein>
<gene>
    <name evidence="2" type="ORF">PECUL_23A044608</name>
</gene>